<dbReference type="InterPro" id="IPR011629">
    <property type="entry name" value="CobW-like_C"/>
</dbReference>
<feature type="region of interest" description="Disordered" evidence="6">
    <location>
        <begin position="286"/>
        <end position="374"/>
    </location>
</feature>
<gene>
    <name evidence="8" type="ORF">JKP88DRAFT_349512</name>
</gene>
<dbReference type="Proteomes" id="UP000664859">
    <property type="component" value="Unassembled WGS sequence"/>
</dbReference>
<dbReference type="EMBL" id="JAFCMP010000390">
    <property type="protein sequence ID" value="KAG5180398.1"/>
    <property type="molecule type" value="Genomic_DNA"/>
</dbReference>
<comment type="catalytic activity">
    <reaction evidence="5">
        <text>GTP + H2O = GDP + phosphate + H(+)</text>
        <dbReference type="Rhea" id="RHEA:19669"/>
        <dbReference type="ChEBI" id="CHEBI:15377"/>
        <dbReference type="ChEBI" id="CHEBI:15378"/>
        <dbReference type="ChEBI" id="CHEBI:37565"/>
        <dbReference type="ChEBI" id="CHEBI:43474"/>
        <dbReference type="ChEBI" id="CHEBI:58189"/>
    </reaction>
    <physiologicalReaction direction="left-to-right" evidence="5">
        <dbReference type="Rhea" id="RHEA:19670"/>
    </physiologicalReaction>
</comment>
<accession>A0A836CCU3</accession>
<comment type="similarity">
    <text evidence="4">Belongs to the SIMIBI class G3E GTPase family. ZNG1 subfamily.</text>
</comment>
<proteinExistence type="inferred from homology"/>
<dbReference type="InterPro" id="IPR051316">
    <property type="entry name" value="Zinc-reg_GTPase_activator"/>
</dbReference>
<feature type="compositionally biased region" description="Basic and acidic residues" evidence="6">
    <location>
        <begin position="342"/>
        <end position="365"/>
    </location>
</feature>
<dbReference type="InterPro" id="IPR036627">
    <property type="entry name" value="CobW-likC_sf"/>
</dbReference>
<sequence length="523" mass="55667">MSGADQRDQGGHGAVDQFSDDEEQQYYLQDGVNRDPEEVDPDDDSEEEGCYEIPDEVKTPVVILLGYLGAGKTTLVNYILKEQRDLKICVIENEFGAVSIDDDLVSENVRESEDIVVMDNGCVCCTVRGDLVKTLLGFSGKQKVFDFILLETTGLADPSPIVSTFNLDQDINDFYRVDSLICVVDAKHIGQQLQRQPPPEDVGKVNEAAQQLAFADRILLNKTDLVSKEELELAKKHISQVNAFAEIIETQKSRAPIKQLLGLSSFNLERTLELLEAEAAAEAKAAEEAQQRAAAAAGHAHGHSHAAEDAGAAAGGGGGAHACGDAGCSHDHGHDHHGHGGHAHDHGHDAHGEKRKADGDGDGAAHKRAAPLGSVVATRHNTKVGSIGLTLPGSLDVALFNEFMADLMERKAADMYRCKGVLSFAGQPNKYVFQGVHEQIVCEPTPHLWPDAVQDDADDSSDDGSAAAAAAADAAGPPRHSKIVFIGYDLDKEWIEQALRRALAADDGSAADGAAAEEGGADA</sequence>
<dbReference type="InterPro" id="IPR027417">
    <property type="entry name" value="P-loop_NTPase"/>
</dbReference>
<keyword evidence="2" id="KW-0378">Hydrolase</keyword>
<dbReference type="Gene3D" id="3.40.50.300">
    <property type="entry name" value="P-loop containing nucleotide triphosphate hydrolases"/>
    <property type="match status" value="1"/>
</dbReference>
<dbReference type="PANTHER" id="PTHR13748:SF62">
    <property type="entry name" value="COBW DOMAIN-CONTAINING PROTEIN"/>
    <property type="match status" value="1"/>
</dbReference>
<evidence type="ECO:0000256" key="2">
    <source>
        <dbReference type="ARBA" id="ARBA00022801"/>
    </source>
</evidence>
<keyword evidence="1" id="KW-0547">Nucleotide-binding</keyword>
<dbReference type="PANTHER" id="PTHR13748">
    <property type="entry name" value="COBW-RELATED"/>
    <property type="match status" value="1"/>
</dbReference>
<evidence type="ECO:0000256" key="3">
    <source>
        <dbReference type="ARBA" id="ARBA00023186"/>
    </source>
</evidence>
<dbReference type="GO" id="GO:0000166">
    <property type="term" value="F:nucleotide binding"/>
    <property type="evidence" value="ECO:0007669"/>
    <property type="project" value="UniProtKB-KW"/>
</dbReference>
<evidence type="ECO:0000256" key="6">
    <source>
        <dbReference type="SAM" id="MobiDB-lite"/>
    </source>
</evidence>
<feature type="domain" description="CobW C-terminal" evidence="7">
    <location>
        <begin position="384"/>
        <end position="503"/>
    </location>
</feature>
<dbReference type="Pfam" id="PF02492">
    <property type="entry name" value="cobW"/>
    <property type="match status" value="1"/>
</dbReference>
<dbReference type="Pfam" id="PF07683">
    <property type="entry name" value="CobW_C"/>
    <property type="match status" value="1"/>
</dbReference>
<dbReference type="SUPFAM" id="SSF90002">
    <property type="entry name" value="Hypothetical protein YjiA, C-terminal domain"/>
    <property type="match status" value="1"/>
</dbReference>
<keyword evidence="9" id="KW-1185">Reference proteome</keyword>
<name>A0A836CCU3_9STRA</name>
<dbReference type="InterPro" id="IPR003495">
    <property type="entry name" value="CobW/HypB/UreG_nucleotide-bd"/>
</dbReference>
<protein>
    <submittedName>
        <fullName evidence="8">CobW/HypB/UreG, nucleotide-binding domain-containing protein</fullName>
    </submittedName>
</protein>
<dbReference type="OrthoDB" id="258627at2759"/>
<dbReference type="Gene3D" id="3.30.1220.10">
    <property type="entry name" value="CobW-like, C-terminal domain"/>
    <property type="match status" value="1"/>
</dbReference>
<organism evidence="8 9">
    <name type="scientific">Tribonema minus</name>
    <dbReference type="NCBI Taxonomy" id="303371"/>
    <lineage>
        <taxon>Eukaryota</taxon>
        <taxon>Sar</taxon>
        <taxon>Stramenopiles</taxon>
        <taxon>Ochrophyta</taxon>
        <taxon>PX clade</taxon>
        <taxon>Xanthophyceae</taxon>
        <taxon>Tribonematales</taxon>
        <taxon>Tribonemataceae</taxon>
        <taxon>Tribonema</taxon>
    </lineage>
</organism>
<dbReference type="GO" id="GO:0016787">
    <property type="term" value="F:hydrolase activity"/>
    <property type="evidence" value="ECO:0007669"/>
    <property type="project" value="UniProtKB-KW"/>
</dbReference>
<dbReference type="SUPFAM" id="SSF52540">
    <property type="entry name" value="P-loop containing nucleoside triphosphate hydrolases"/>
    <property type="match status" value="1"/>
</dbReference>
<evidence type="ECO:0000256" key="4">
    <source>
        <dbReference type="ARBA" id="ARBA00034320"/>
    </source>
</evidence>
<dbReference type="CDD" id="cd03112">
    <property type="entry name" value="CobW-like"/>
    <property type="match status" value="1"/>
</dbReference>
<comment type="caution">
    <text evidence="8">The sequence shown here is derived from an EMBL/GenBank/DDBJ whole genome shotgun (WGS) entry which is preliminary data.</text>
</comment>
<dbReference type="SMART" id="SM00833">
    <property type="entry name" value="CobW_C"/>
    <property type="match status" value="1"/>
</dbReference>
<evidence type="ECO:0000313" key="8">
    <source>
        <dbReference type="EMBL" id="KAG5180398.1"/>
    </source>
</evidence>
<dbReference type="AlphaFoldDB" id="A0A836CCU3"/>
<feature type="region of interest" description="Disordered" evidence="6">
    <location>
        <begin position="504"/>
        <end position="523"/>
    </location>
</feature>
<feature type="region of interest" description="Disordered" evidence="6">
    <location>
        <begin position="1"/>
        <end position="49"/>
    </location>
</feature>
<feature type="compositionally biased region" description="Acidic residues" evidence="6">
    <location>
        <begin position="37"/>
        <end position="49"/>
    </location>
</feature>
<evidence type="ECO:0000256" key="5">
    <source>
        <dbReference type="ARBA" id="ARBA00049117"/>
    </source>
</evidence>
<feature type="region of interest" description="Disordered" evidence="6">
    <location>
        <begin position="450"/>
        <end position="477"/>
    </location>
</feature>
<feature type="compositionally biased region" description="Low complexity" evidence="6">
    <location>
        <begin position="463"/>
        <end position="476"/>
    </location>
</feature>
<evidence type="ECO:0000256" key="1">
    <source>
        <dbReference type="ARBA" id="ARBA00022741"/>
    </source>
</evidence>
<evidence type="ECO:0000313" key="9">
    <source>
        <dbReference type="Proteomes" id="UP000664859"/>
    </source>
</evidence>
<dbReference type="GO" id="GO:0005737">
    <property type="term" value="C:cytoplasm"/>
    <property type="evidence" value="ECO:0007669"/>
    <property type="project" value="TreeGrafter"/>
</dbReference>
<evidence type="ECO:0000259" key="7">
    <source>
        <dbReference type="SMART" id="SM00833"/>
    </source>
</evidence>
<keyword evidence="3" id="KW-0143">Chaperone</keyword>
<reference evidence="8" key="1">
    <citation type="submission" date="2021-02" db="EMBL/GenBank/DDBJ databases">
        <title>First Annotated Genome of the Yellow-green Alga Tribonema minus.</title>
        <authorList>
            <person name="Mahan K.M."/>
        </authorList>
    </citation>
    <scope>NUCLEOTIDE SEQUENCE</scope>
    <source>
        <strain evidence="8">UTEX B ZZ1240</strain>
    </source>
</reference>
<feature type="compositionally biased region" description="Acidic residues" evidence="6">
    <location>
        <begin position="453"/>
        <end position="462"/>
    </location>
</feature>
<feature type="compositionally biased region" description="Basic and acidic residues" evidence="6">
    <location>
        <begin position="1"/>
        <end position="10"/>
    </location>
</feature>